<feature type="transmembrane region" description="Helical" evidence="2">
    <location>
        <begin position="13"/>
        <end position="31"/>
    </location>
</feature>
<dbReference type="SUPFAM" id="SSF54593">
    <property type="entry name" value="Glyoxalase/Bleomycin resistance protein/Dihydroxybiphenyl dioxygenase"/>
    <property type="match status" value="1"/>
</dbReference>
<keyword evidence="4" id="KW-0223">Dioxygenase</keyword>
<evidence type="ECO:0000259" key="3">
    <source>
        <dbReference type="PROSITE" id="PS51819"/>
    </source>
</evidence>
<gene>
    <name evidence="4" type="ORF">C7B43_08865</name>
</gene>
<dbReference type="GO" id="GO:0046872">
    <property type="term" value="F:metal ion binding"/>
    <property type="evidence" value="ECO:0007669"/>
    <property type="project" value="UniProtKB-KW"/>
</dbReference>
<evidence type="ECO:0000256" key="2">
    <source>
        <dbReference type="SAM" id="Phobius"/>
    </source>
</evidence>
<dbReference type="Pfam" id="PF00903">
    <property type="entry name" value="Glyoxalase"/>
    <property type="match status" value="1"/>
</dbReference>
<organism evidence="4 5">
    <name type="scientific">Sulfobacillus benefaciens</name>
    <dbReference type="NCBI Taxonomy" id="453960"/>
    <lineage>
        <taxon>Bacteria</taxon>
        <taxon>Bacillati</taxon>
        <taxon>Bacillota</taxon>
        <taxon>Clostridia</taxon>
        <taxon>Eubacteriales</taxon>
        <taxon>Clostridiales Family XVII. Incertae Sedis</taxon>
        <taxon>Sulfobacillus</taxon>
    </lineage>
</organism>
<comment type="caution">
    <text evidence="4">The sequence shown here is derived from an EMBL/GenBank/DDBJ whole genome shotgun (WGS) entry which is preliminary data.</text>
</comment>
<dbReference type="Proteomes" id="UP000242699">
    <property type="component" value="Unassembled WGS sequence"/>
</dbReference>
<keyword evidence="2" id="KW-0472">Membrane</keyword>
<dbReference type="InterPro" id="IPR004360">
    <property type="entry name" value="Glyas_Fos-R_dOase_dom"/>
</dbReference>
<evidence type="ECO:0000256" key="1">
    <source>
        <dbReference type="ARBA" id="ARBA00022723"/>
    </source>
</evidence>
<dbReference type="GO" id="GO:0004493">
    <property type="term" value="F:methylmalonyl-CoA epimerase activity"/>
    <property type="evidence" value="ECO:0007669"/>
    <property type="project" value="TreeGrafter"/>
</dbReference>
<name>A0A2T2X3T7_9FIRM</name>
<sequence>MLDVQTGQHRSEFGRRAIVFLNGLLIGGMILKLSHVRLLVKDYLSCLEFYRDVMELEVSWGDEETNYISFKTGGSQIGLFPRSDMATAVGEAHKPVNAEHQPSQCLIMAVDDVDAIYALLKSKGVRCINTPHDMNNWGVRCFHLYDPDGNLIEVNKEMAV</sequence>
<accession>A0A2T2X3T7</accession>
<keyword evidence="2" id="KW-0812">Transmembrane</keyword>
<keyword evidence="1" id="KW-0479">Metal-binding</keyword>
<feature type="domain" description="VOC" evidence="3">
    <location>
        <begin position="32"/>
        <end position="157"/>
    </location>
</feature>
<dbReference type="EMBL" id="PXYT01000017">
    <property type="protein sequence ID" value="PSR29108.1"/>
    <property type="molecule type" value="Genomic_DNA"/>
</dbReference>
<dbReference type="CDD" id="cd07264">
    <property type="entry name" value="VOC_like"/>
    <property type="match status" value="1"/>
</dbReference>
<keyword evidence="2" id="KW-1133">Transmembrane helix</keyword>
<proteinExistence type="predicted"/>
<dbReference type="Gene3D" id="3.10.180.10">
    <property type="entry name" value="2,3-Dihydroxybiphenyl 1,2-Dioxygenase, domain 1"/>
    <property type="match status" value="1"/>
</dbReference>
<keyword evidence="4" id="KW-0560">Oxidoreductase</keyword>
<evidence type="ECO:0000313" key="5">
    <source>
        <dbReference type="Proteomes" id="UP000242699"/>
    </source>
</evidence>
<dbReference type="GO" id="GO:0046491">
    <property type="term" value="P:L-methylmalonyl-CoA metabolic process"/>
    <property type="evidence" value="ECO:0007669"/>
    <property type="project" value="TreeGrafter"/>
</dbReference>
<dbReference type="InterPro" id="IPR051785">
    <property type="entry name" value="MMCE/EMCE_epimerase"/>
</dbReference>
<dbReference type="PANTHER" id="PTHR43048">
    <property type="entry name" value="METHYLMALONYL-COA EPIMERASE"/>
    <property type="match status" value="1"/>
</dbReference>
<dbReference type="GO" id="GO:0051213">
    <property type="term" value="F:dioxygenase activity"/>
    <property type="evidence" value="ECO:0007669"/>
    <property type="project" value="UniProtKB-KW"/>
</dbReference>
<evidence type="ECO:0000313" key="4">
    <source>
        <dbReference type="EMBL" id="PSR29108.1"/>
    </source>
</evidence>
<dbReference type="AlphaFoldDB" id="A0A2T2X3T7"/>
<dbReference type="InterPro" id="IPR037523">
    <property type="entry name" value="VOC_core"/>
</dbReference>
<reference evidence="4 5" key="1">
    <citation type="journal article" date="2014" name="BMC Genomics">
        <title>Comparison of environmental and isolate Sulfobacillus genomes reveals diverse carbon, sulfur, nitrogen, and hydrogen metabolisms.</title>
        <authorList>
            <person name="Justice N.B."/>
            <person name="Norman A."/>
            <person name="Brown C.T."/>
            <person name="Singh A."/>
            <person name="Thomas B.C."/>
            <person name="Banfield J.F."/>
        </authorList>
    </citation>
    <scope>NUCLEOTIDE SEQUENCE [LARGE SCALE GENOMIC DNA]</scope>
    <source>
        <strain evidence="4">AMDSBA1</strain>
    </source>
</reference>
<dbReference type="PANTHER" id="PTHR43048:SF4">
    <property type="entry name" value="RING-CLEAVING DIOXYGENASE-RELATED"/>
    <property type="match status" value="1"/>
</dbReference>
<dbReference type="PROSITE" id="PS51819">
    <property type="entry name" value="VOC"/>
    <property type="match status" value="1"/>
</dbReference>
<protein>
    <submittedName>
        <fullName evidence="4">Extradiol dioxygenase</fullName>
    </submittedName>
</protein>
<dbReference type="InterPro" id="IPR029068">
    <property type="entry name" value="Glyas_Bleomycin-R_OHBP_Dase"/>
</dbReference>